<reference evidence="1 2" key="1">
    <citation type="journal article" date="2018" name="PLoS Genet.">
        <title>Population sequencing reveals clonal diversity and ancestral inbreeding in the grapevine cultivar Chardonnay.</title>
        <authorList>
            <person name="Roach M.J."/>
            <person name="Johnson D.L."/>
            <person name="Bohlmann J."/>
            <person name="van Vuuren H.J."/>
            <person name="Jones S.J."/>
            <person name="Pretorius I.S."/>
            <person name="Schmidt S.A."/>
            <person name="Borneman A.R."/>
        </authorList>
    </citation>
    <scope>NUCLEOTIDE SEQUENCE [LARGE SCALE GENOMIC DNA]</scope>
    <source>
        <strain evidence="2">cv. Chardonnay</strain>
        <tissue evidence="1">Leaf</tissue>
    </source>
</reference>
<comment type="caution">
    <text evidence="1">The sequence shown here is derived from an EMBL/GenBank/DDBJ whole genome shotgun (WGS) entry which is preliminary data.</text>
</comment>
<dbReference type="AlphaFoldDB" id="A0A438HZF9"/>
<evidence type="ECO:0000313" key="2">
    <source>
        <dbReference type="Proteomes" id="UP000288805"/>
    </source>
</evidence>
<organism evidence="1 2">
    <name type="scientific">Vitis vinifera</name>
    <name type="common">Grape</name>
    <dbReference type="NCBI Taxonomy" id="29760"/>
    <lineage>
        <taxon>Eukaryota</taxon>
        <taxon>Viridiplantae</taxon>
        <taxon>Streptophyta</taxon>
        <taxon>Embryophyta</taxon>
        <taxon>Tracheophyta</taxon>
        <taxon>Spermatophyta</taxon>
        <taxon>Magnoliopsida</taxon>
        <taxon>eudicotyledons</taxon>
        <taxon>Gunneridae</taxon>
        <taxon>Pentapetalae</taxon>
        <taxon>rosids</taxon>
        <taxon>Vitales</taxon>
        <taxon>Vitaceae</taxon>
        <taxon>Viteae</taxon>
        <taxon>Vitis</taxon>
    </lineage>
</organism>
<gene>
    <name evidence="1" type="ORF">CK203_034376</name>
</gene>
<proteinExistence type="predicted"/>
<sequence>MDLFPTSCFLKNLFGSTRVKYASSCTTGCPDKWSKHAPPKLKLDKSSSSYLWERALSPSSAMMIVLRAVRQSSQLRAAVVLAVILSLAFGGLPLTKELSLLTLISPFASSFSVASRIDSGILSYHRHAGRTGAIFLLSIGTAKQRMGWVTDSNNCVIPCRFPRDPNLLSMSTTKLYPLKTIPQSDILQQRAICYKALSTPPVFLQTIPSLYPDPSSPSPSNVIRVLMGCSVLNMLFQLDLSLLEILFVYTMKMGKKGSKDRRGHLMEWVEKASFTWLNKLFEIDVSE</sequence>
<protein>
    <submittedName>
        <fullName evidence="1">Uncharacterized protein</fullName>
    </submittedName>
</protein>
<dbReference type="EMBL" id="QGNW01000160">
    <property type="protein sequence ID" value="RVW89854.1"/>
    <property type="molecule type" value="Genomic_DNA"/>
</dbReference>
<dbReference type="Proteomes" id="UP000288805">
    <property type="component" value="Unassembled WGS sequence"/>
</dbReference>
<name>A0A438HZF9_VITVI</name>
<evidence type="ECO:0000313" key="1">
    <source>
        <dbReference type="EMBL" id="RVW89854.1"/>
    </source>
</evidence>
<accession>A0A438HZF9</accession>